<comment type="caution">
    <text evidence="1">The sequence shown here is derived from an EMBL/GenBank/DDBJ whole genome shotgun (WGS) entry which is preliminary data.</text>
</comment>
<gene>
    <name evidence="1" type="ORF">NPIL_278551</name>
</gene>
<proteinExistence type="predicted"/>
<reference evidence="1" key="1">
    <citation type="submission" date="2020-08" db="EMBL/GenBank/DDBJ databases">
        <title>Multicomponent nature underlies the extraordinary mechanical properties of spider dragline silk.</title>
        <authorList>
            <person name="Kono N."/>
            <person name="Nakamura H."/>
            <person name="Mori M."/>
            <person name="Yoshida Y."/>
            <person name="Ohtoshi R."/>
            <person name="Malay A.D."/>
            <person name="Moran D.A.P."/>
            <person name="Tomita M."/>
            <person name="Numata K."/>
            <person name="Arakawa K."/>
        </authorList>
    </citation>
    <scope>NUCLEOTIDE SEQUENCE</scope>
</reference>
<evidence type="ECO:0000313" key="2">
    <source>
        <dbReference type="Proteomes" id="UP000887013"/>
    </source>
</evidence>
<name>A0A8X6TVL7_NEPPI</name>
<dbReference type="OrthoDB" id="6509935at2759"/>
<protein>
    <recommendedName>
        <fullName evidence="3">MULE transposase domain-containing protein</fullName>
    </recommendedName>
</protein>
<dbReference type="Proteomes" id="UP000887013">
    <property type="component" value="Unassembled WGS sequence"/>
</dbReference>
<keyword evidence="2" id="KW-1185">Reference proteome</keyword>
<evidence type="ECO:0000313" key="1">
    <source>
        <dbReference type="EMBL" id="GFT54784.1"/>
    </source>
</evidence>
<evidence type="ECO:0008006" key="3">
    <source>
        <dbReference type="Google" id="ProtNLM"/>
    </source>
</evidence>
<organism evidence="1 2">
    <name type="scientific">Nephila pilipes</name>
    <name type="common">Giant wood spider</name>
    <name type="synonym">Nephila maculata</name>
    <dbReference type="NCBI Taxonomy" id="299642"/>
    <lineage>
        <taxon>Eukaryota</taxon>
        <taxon>Metazoa</taxon>
        <taxon>Ecdysozoa</taxon>
        <taxon>Arthropoda</taxon>
        <taxon>Chelicerata</taxon>
        <taxon>Arachnida</taxon>
        <taxon>Araneae</taxon>
        <taxon>Araneomorphae</taxon>
        <taxon>Entelegynae</taxon>
        <taxon>Araneoidea</taxon>
        <taxon>Nephilidae</taxon>
        <taxon>Nephila</taxon>
    </lineage>
</organism>
<accession>A0A8X6TVL7</accession>
<dbReference type="AlphaFoldDB" id="A0A8X6TVL7"/>
<dbReference type="EMBL" id="BMAW01112866">
    <property type="protein sequence ID" value="GFT54784.1"/>
    <property type="molecule type" value="Genomic_DNA"/>
</dbReference>
<sequence length="328" mass="39013">MMTDDTESFLNAWRTVFGVPEKRLLCTWHVDRSWRRSIVKLIKKPENQIQAYKVVRCLLMETEEEAFYIMLQEALKIFNETDEFRAFKNYFEHVYCKRTEAWAYCHRKWLGINTNMHIESMHRTIKYVYLLGKKVKRLDRALFYLMKFVRDRVFDRLICLEKGKISSKIAQLRKRHKVGQELTSLCIRKNEEECRNLNEINSAVPEDEGLSVHSPIVDEEEMVICEDRKFLEKATLVDNLRATATRKTTSKEEFQKKCTELINKTPPEQYDNVLSLLQNTLDSPHFFPQANQEAVPKNLNKEPPNKKIRTQRYVSTKKKDFPESLDYI</sequence>